<keyword evidence="6 9" id="KW-0378">Hydrolase</keyword>
<evidence type="ECO:0000256" key="4">
    <source>
        <dbReference type="ARBA" id="ARBA00022670"/>
    </source>
</evidence>
<dbReference type="InterPro" id="IPR023358">
    <property type="entry name" value="Peptidase_M18_dom2"/>
</dbReference>
<keyword evidence="4 9" id="KW-0645">Protease</keyword>
<reference evidence="11 12" key="1">
    <citation type="submission" date="2017-09" db="EMBL/GenBank/DDBJ databases">
        <title>Depth-based differentiation of microbial function through sediment-hosted aquifers and enrichment of novel symbionts in the deep terrestrial subsurface.</title>
        <authorList>
            <person name="Probst A.J."/>
            <person name="Ladd B."/>
            <person name="Jarett J.K."/>
            <person name="Geller-Mcgrath D.E."/>
            <person name="Sieber C.M."/>
            <person name="Emerson J.B."/>
            <person name="Anantharaman K."/>
            <person name="Thomas B.C."/>
            <person name="Malmstrom R."/>
            <person name="Stieglmeier M."/>
            <person name="Klingl A."/>
            <person name="Woyke T."/>
            <person name="Ryan C.M."/>
            <person name="Banfield J.F."/>
        </authorList>
    </citation>
    <scope>NUCLEOTIDE SEQUENCE [LARGE SCALE GENOMIC DNA]</scope>
    <source>
        <strain evidence="11">CG23_combo_of_CG06-09_8_20_14_all_48_7</strain>
    </source>
</reference>
<keyword evidence="5 9" id="KW-0479">Metal-binding</keyword>
<evidence type="ECO:0000256" key="5">
    <source>
        <dbReference type="ARBA" id="ARBA00022723"/>
    </source>
</evidence>
<dbReference type="Proteomes" id="UP000230392">
    <property type="component" value="Unassembled WGS sequence"/>
</dbReference>
<keyword evidence="7 9" id="KW-0862">Zinc</keyword>
<dbReference type="EMBL" id="PCRF01000232">
    <property type="protein sequence ID" value="PIP15916.1"/>
    <property type="molecule type" value="Genomic_DNA"/>
</dbReference>
<evidence type="ECO:0000313" key="12">
    <source>
        <dbReference type="Proteomes" id="UP000230392"/>
    </source>
</evidence>
<sequence length="258" mass="28916">MSEDRLRYERKLVWDSLAKKEERKEVFDFADGYRQFLSAVKTERETVNWTKKTAETKGFRPLFPSSPLVGEGRGEGGKLYLPNRSYGFGLVVLGKKPLSEGFRLIVSHIDSPHLDLKPQPLIEEEALGFLKTHYYGGIKKYHWVANPLSLHGVIILKDGTKKEILVGEKESEPVLTITDLLPHLAKEQMEKKMSEAIQGESLNLLIGSLPVPKKKEDDNKKEATRVKGALLKLLYATYGITEEDLVSAEVQAVPAGTA</sequence>
<dbReference type="GO" id="GO:0008237">
    <property type="term" value="F:metallopeptidase activity"/>
    <property type="evidence" value="ECO:0007669"/>
    <property type="project" value="UniProtKB-KW"/>
</dbReference>
<comment type="similarity">
    <text evidence="2 9">Belongs to the peptidase M18 family.</text>
</comment>
<dbReference type="Pfam" id="PF02127">
    <property type="entry name" value="Peptidase_M18"/>
    <property type="match status" value="1"/>
</dbReference>
<dbReference type="PANTHER" id="PTHR28570:SF2">
    <property type="entry name" value="M18 FAMILY AMINOPEPTIDASE 1-RELATED"/>
    <property type="match status" value="1"/>
</dbReference>
<dbReference type="EC" id="3.4.11.-" evidence="10"/>
<proteinExistence type="inferred from homology"/>
<evidence type="ECO:0000256" key="9">
    <source>
        <dbReference type="RuleBase" id="RU004386"/>
    </source>
</evidence>
<accession>A0A2G9Y9K6</accession>
<dbReference type="SUPFAM" id="SSF101821">
    <property type="entry name" value="Aminopeptidase/glucanase lid domain"/>
    <property type="match status" value="1"/>
</dbReference>
<dbReference type="GO" id="GO:0008270">
    <property type="term" value="F:zinc ion binding"/>
    <property type="evidence" value="ECO:0007669"/>
    <property type="project" value="InterPro"/>
</dbReference>
<evidence type="ECO:0000313" key="11">
    <source>
        <dbReference type="EMBL" id="PIP15916.1"/>
    </source>
</evidence>
<dbReference type="GO" id="GO:0006508">
    <property type="term" value="P:proteolysis"/>
    <property type="evidence" value="ECO:0007669"/>
    <property type="project" value="UniProtKB-KW"/>
</dbReference>
<keyword evidence="8 9" id="KW-0482">Metalloprotease</keyword>
<evidence type="ECO:0000256" key="2">
    <source>
        <dbReference type="ARBA" id="ARBA00008290"/>
    </source>
</evidence>
<evidence type="ECO:0000256" key="8">
    <source>
        <dbReference type="ARBA" id="ARBA00023049"/>
    </source>
</evidence>
<keyword evidence="3 9" id="KW-0031">Aminopeptidase</keyword>
<protein>
    <recommendedName>
        <fullName evidence="10">M18 family aminopeptidase</fullName>
        <ecNumber evidence="10">3.4.11.-</ecNumber>
    </recommendedName>
</protein>
<evidence type="ECO:0000256" key="1">
    <source>
        <dbReference type="ARBA" id="ARBA00001947"/>
    </source>
</evidence>
<dbReference type="PANTHER" id="PTHR28570">
    <property type="entry name" value="ASPARTYL AMINOPEPTIDASE"/>
    <property type="match status" value="1"/>
</dbReference>
<organism evidence="11 12">
    <name type="scientific">bacterium (Candidatus Ratteibacteria) CG23_combo_of_CG06-09_8_20_14_all_48_7</name>
    <dbReference type="NCBI Taxonomy" id="2014292"/>
    <lineage>
        <taxon>Bacteria</taxon>
        <taxon>Candidatus Ratteibacteria</taxon>
    </lineage>
</organism>
<evidence type="ECO:0000256" key="7">
    <source>
        <dbReference type="ARBA" id="ARBA00022833"/>
    </source>
</evidence>
<name>A0A2G9Y9K6_9BACT</name>
<evidence type="ECO:0000256" key="6">
    <source>
        <dbReference type="ARBA" id="ARBA00022801"/>
    </source>
</evidence>
<feature type="non-terminal residue" evidence="11">
    <location>
        <position position="258"/>
    </location>
</feature>
<comment type="cofactor">
    <cofactor evidence="1 10">
        <name>Zn(2+)</name>
        <dbReference type="ChEBI" id="CHEBI:29105"/>
    </cofactor>
</comment>
<evidence type="ECO:0000256" key="3">
    <source>
        <dbReference type="ARBA" id="ARBA00022438"/>
    </source>
</evidence>
<dbReference type="Gene3D" id="2.30.250.10">
    <property type="entry name" value="Aminopeptidase i, Domain 2"/>
    <property type="match status" value="1"/>
</dbReference>
<gene>
    <name evidence="11" type="ORF">COX46_04765</name>
</gene>
<dbReference type="GO" id="GO:0005737">
    <property type="term" value="C:cytoplasm"/>
    <property type="evidence" value="ECO:0007669"/>
    <property type="project" value="UniProtKB-ARBA"/>
</dbReference>
<dbReference type="PRINTS" id="PR00932">
    <property type="entry name" value="AMINO1PTASE"/>
</dbReference>
<dbReference type="GO" id="GO:0004177">
    <property type="term" value="F:aminopeptidase activity"/>
    <property type="evidence" value="ECO:0007669"/>
    <property type="project" value="UniProtKB-KW"/>
</dbReference>
<dbReference type="AlphaFoldDB" id="A0A2G9Y9K6"/>
<evidence type="ECO:0000256" key="10">
    <source>
        <dbReference type="RuleBase" id="RU004387"/>
    </source>
</evidence>
<comment type="caution">
    <text evidence="11">The sequence shown here is derived from an EMBL/GenBank/DDBJ whole genome shotgun (WGS) entry which is preliminary data.</text>
</comment>
<dbReference type="InterPro" id="IPR001948">
    <property type="entry name" value="Peptidase_M18"/>
</dbReference>
<dbReference type="Gene3D" id="3.40.630.10">
    <property type="entry name" value="Zn peptidases"/>
    <property type="match status" value="1"/>
</dbReference>
<dbReference type="SUPFAM" id="SSF53187">
    <property type="entry name" value="Zn-dependent exopeptidases"/>
    <property type="match status" value="1"/>
</dbReference>